<comment type="subunit">
    <text evidence="9">At low DSF concentrations, interacts with RpfF.</text>
</comment>
<dbReference type="Pfam" id="PF07495">
    <property type="entry name" value="Y_Y_Y"/>
    <property type="match status" value="1"/>
</dbReference>
<dbReference type="CDD" id="cd17546">
    <property type="entry name" value="REC_hyHK_CKI1_RcsC-like"/>
    <property type="match status" value="1"/>
</dbReference>
<dbReference type="Gene3D" id="2.130.10.10">
    <property type="entry name" value="YVTN repeat-like/Quinoprotein amine dehydrogenase"/>
    <property type="match status" value="2"/>
</dbReference>
<evidence type="ECO:0000256" key="3">
    <source>
        <dbReference type="ARBA" id="ARBA00022553"/>
    </source>
</evidence>
<dbReference type="Proteomes" id="UP001155483">
    <property type="component" value="Unassembled WGS sequence"/>
</dbReference>
<dbReference type="SUPFAM" id="SSF55874">
    <property type="entry name" value="ATPase domain of HSP90 chaperone/DNA topoisomerase II/histidine kinase"/>
    <property type="match status" value="1"/>
</dbReference>
<keyword evidence="4" id="KW-0808">Transferase</keyword>
<dbReference type="EC" id="2.7.13.3" evidence="2"/>
<dbReference type="InterPro" id="IPR013783">
    <property type="entry name" value="Ig-like_fold"/>
</dbReference>
<dbReference type="InterPro" id="IPR005467">
    <property type="entry name" value="His_kinase_dom"/>
</dbReference>
<dbReference type="CDD" id="cd00146">
    <property type="entry name" value="PKD"/>
    <property type="match status" value="1"/>
</dbReference>
<reference evidence="15" key="2">
    <citation type="submission" date="2023-04" db="EMBL/GenBank/DDBJ databases">
        <title>Paracnuella aquatica gen. nov., sp. nov., a member of the family Chitinophagaceae isolated from a hot spring.</title>
        <authorList>
            <person name="Wang C."/>
        </authorList>
    </citation>
    <scope>NUCLEOTIDE SEQUENCE</scope>
    <source>
        <strain evidence="15">LB-8</strain>
    </source>
</reference>
<dbReference type="Pfam" id="PF07494">
    <property type="entry name" value="Reg_prop"/>
    <property type="match status" value="6"/>
</dbReference>
<dbReference type="Pfam" id="PF02518">
    <property type="entry name" value="HATPase_c"/>
    <property type="match status" value="1"/>
</dbReference>
<evidence type="ECO:0000256" key="8">
    <source>
        <dbReference type="ARBA" id="ARBA00023012"/>
    </source>
</evidence>
<dbReference type="InterPro" id="IPR011047">
    <property type="entry name" value="Quinoprotein_ADH-like_sf"/>
</dbReference>
<dbReference type="Gene3D" id="1.10.287.130">
    <property type="match status" value="1"/>
</dbReference>
<feature type="modified residue" description="4-aspartylphosphate" evidence="11">
    <location>
        <position position="1155"/>
    </location>
</feature>
<dbReference type="InterPro" id="IPR036890">
    <property type="entry name" value="HATPase_C_sf"/>
</dbReference>
<dbReference type="FunFam" id="3.30.565.10:FF:000010">
    <property type="entry name" value="Sensor histidine kinase RcsC"/>
    <property type="match status" value="1"/>
</dbReference>
<dbReference type="SUPFAM" id="SSF47384">
    <property type="entry name" value="Homodimeric domain of signal transducing histidine kinase"/>
    <property type="match status" value="1"/>
</dbReference>
<feature type="domain" description="Response regulatory" evidence="14">
    <location>
        <begin position="1105"/>
        <end position="1218"/>
    </location>
</feature>
<evidence type="ECO:0000256" key="11">
    <source>
        <dbReference type="PROSITE-ProRule" id="PRU00169"/>
    </source>
</evidence>
<dbReference type="CDD" id="cd00156">
    <property type="entry name" value="REC"/>
    <property type="match status" value="1"/>
</dbReference>
<gene>
    <name evidence="15" type="ORF">OCK74_23610</name>
</gene>
<dbReference type="Gene3D" id="2.60.40.10">
    <property type="entry name" value="Immunoglobulins"/>
    <property type="match status" value="1"/>
</dbReference>
<protein>
    <recommendedName>
        <fullName evidence="10">Sensory/regulatory protein RpfC</fullName>
        <ecNumber evidence="2">2.7.13.3</ecNumber>
    </recommendedName>
</protein>
<dbReference type="SMART" id="SM00448">
    <property type="entry name" value="REC"/>
    <property type="match status" value="2"/>
</dbReference>
<proteinExistence type="predicted"/>
<dbReference type="Gene3D" id="3.40.50.2300">
    <property type="match status" value="2"/>
</dbReference>
<evidence type="ECO:0000259" key="14">
    <source>
        <dbReference type="PROSITE" id="PS50110"/>
    </source>
</evidence>
<dbReference type="InterPro" id="IPR015943">
    <property type="entry name" value="WD40/YVTN_repeat-like_dom_sf"/>
</dbReference>
<dbReference type="InterPro" id="IPR011110">
    <property type="entry name" value="Reg_prop"/>
</dbReference>
<dbReference type="InterPro" id="IPR004358">
    <property type="entry name" value="Sig_transdc_His_kin-like_C"/>
</dbReference>
<dbReference type="SMART" id="SM00388">
    <property type="entry name" value="HisKA"/>
    <property type="match status" value="1"/>
</dbReference>
<evidence type="ECO:0000313" key="16">
    <source>
        <dbReference type="Proteomes" id="UP001155483"/>
    </source>
</evidence>
<keyword evidence="5" id="KW-0547">Nucleotide-binding</keyword>
<dbReference type="InterPro" id="IPR001789">
    <property type="entry name" value="Sig_transdc_resp-reg_receiver"/>
</dbReference>
<name>A0A9X3BA33_9BACT</name>
<dbReference type="PROSITE" id="PS50110">
    <property type="entry name" value="RESPONSE_REGULATORY"/>
    <property type="match status" value="2"/>
</dbReference>
<dbReference type="InterPro" id="IPR011123">
    <property type="entry name" value="Y_Y_Y"/>
</dbReference>
<evidence type="ECO:0000313" key="15">
    <source>
        <dbReference type="EMBL" id="MCU7552126.1"/>
    </source>
</evidence>
<feature type="modified residue" description="4-aspartylphosphate" evidence="11">
    <location>
        <position position="1296"/>
    </location>
</feature>
<dbReference type="InterPro" id="IPR036097">
    <property type="entry name" value="HisK_dim/P_sf"/>
</dbReference>
<dbReference type="PROSITE" id="PS50109">
    <property type="entry name" value="HIS_KIN"/>
    <property type="match status" value="1"/>
</dbReference>
<evidence type="ECO:0000259" key="13">
    <source>
        <dbReference type="PROSITE" id="PS50109"/>
    </source>
</evidence>
<dbReference type="Pfam" id="PF00512">
    <property type="entry name" value="HisKA"/>
    <property type="match status" value="1"/>
</dbReference>
<reference evidence="15" key="1">
    <citation type="submission" date="2022-09" db="EMBL/GenBank/DDBJ databases">
        <authorList>
            <person name="Yuan C."/>
            <person name="Ke Z."/>
        </authorList>
    </citation>
    <scope>NUCLEOTIDE SEQUENCE</scope>
    <source>
        <strain evidence="15">LB-8</strain>
    </source>
</reference>
<sequence>MLKKFFILLLGLPFWGVCQSYNYRFNQISVIDGLSNSHVNTTIQDYLGFIWIGTENGLNRYDGYSCKVFKHRLNDSSSLPHNEIYRIFEDSGKNLWFGTASGLSMYHRNTNSFINHTEIKRTSRVINLVEDKDKTLYTSASTIVYAKRKNDKKFRYLFEFSKDDEITAMYIDTRGICWMVTRENFIYNYNTKLKRLTERKDIPVKDITCIIEDRDHNILFATVNGIYCYSIKDNKLVPFLKKSDLNVLITDFSEDEYGRIWAGTVNKGLYIIDKTRTNVYHYTHHAGDPESLSSNSVTNIYIDRNKNVWLGTFAGGVNLLTERNFDTYRSNLASQNSLSNDNIASLGEDHQGNIWIGTDGGGLNKFNPKTKNFTRYQASPAIVNTIGTNVVTSILIDNKGTMWLGYWDGGFDHYNPVTNKFTHYKKSDKSGPGKDLIDPSVMYLFEDKQGNIWIQTLAGLMLFDQKANRLIDYSTGMPGRPNYITDMLDASDGNLYLASWEGLQILDRKSKKRISFKHSDKDPGSICNDKLYTITEDHKGRIWIGTSDGFSLFDKKSKKFSNIYFKDGLPSDIIYGIYEDRKGNLWLSTNNGICSYNPETKKLKTYDISDGIQGNEFKVNAHLMLKNGDLVFGGINGFTIFNPDKITENKNPPPVVFTDFQIFNLSVNSSDPQSPLKTDISLTKDITLKYDQSVFTIEFSALNYISQQKNQYAYILERFEENWNKASKNRKATYTNLDPGEYTFRVRASNNDGVWNMAGNSIKIIVTPPFWLTWWFRFLSFLAIVSGTYFFFKYRTSQIRAQKEELEKVVAERTEQVVRQSEHLQQLNEELRVQAEELKLKSDLEQQAREEAVKANQSKSAFLATMSHEIRTPMNGVLGVSSLLCATKLDHEQREYAETIRNSGEALLSVINDILDFSKIESGKMELDPHHFDLRKCIEEVMDLFASKAAQTGIDLVYQIDYKVSPFLFADSLRLRQVLINLIGNAIKFTKKGEVFLGINLINRQQDDLEIGFEVKDTGIGIPQDKLHRLFKAFSQVDTSTTRQYGGTGLGLVICERLIKLMGGEIKVESVEGRGSTFSFNIHCKAGEQQIHHGVNLEFSGEGKKVLIVEDNETNLQILRTQLELWRLNTVTTSSGERALEILNREKNFDLVITDMNMPGLNGVQLSKKIKEANPLQKVILLSPIGDEDSKKMGSLFTAILTKPVKQQHLLRVIQLALKQFSQSEPIPENKQANLLSEEFAVNYPLNILIAEDNLINQKLIIKVLNKLGYKPDLANNGQEVLEMLAKKSYEVVLMDVQMPVLDGISVTRKIRSDFDRQPVIIAMTANAMLEDREECRSAGMNDYLSKPLNMDELVNVLKKTSLAK</sequence>
<evidence type="ECO:0000256" key="4">
    <source>
        <dbReference type="ARBA" id="ARBA00022679"/>
    </source>
</evidence>
<evidence type="ECO:0000256" key="2">
    <source>
        <dbReference type="ARBA" id="ARBA00012438"/>
    </source>
</evidence>
<feature type="coiled-coil region" evidence="12">
    <location>
        <begin position="810"/>
        <end position="848"/>
    </location>
</feature>
<dbReference type="GO" id="GO:0000155">
    <property type="term" value="F:phosphorelay sensor kinase activity"/>
    <property type="evidence" value="ECO:0007669"/>
    <property type="project" value="InterPro"/>
</dbReference>
<evidence type="ECO:0000256" key="6">
    <source>
        <dbReference type="ARBA" id="ARBA00022777"/>
    </source>
</evidence>
<accession>A0A9X3BA33</accession>
<dbReference type="Pfam" id="PF00072">
    <property type="entry name" value="Response_reg"/>
    <property type="match status" value="2"/>
</dbReference>
<comment type="caution">
    <text evidence="15">The sequence shown here is derived from an EMBL/GenBank/DDBJ whole genome shotgun (WGS) entry which is preliminary data.</text>
</comment>
<feature type="domain" description="Histidine kinase" evidence="13">
    <location>
        <begin position="865"/>
        <end position="1086"/>
    </location>
</feature>
<evidence type="ECO:0000256" key="5">
    <source>
        <dbReference type="ARBA" id="ARBA00022741"/>
    </source>
</evidence>
<keyword evidence="3 11" id="KW-0597">Phosphoprotein</keyword>
<evidence type="ECO:0000256" key="9">
    <source>
        <dbReference type="ARBA" id="ARBA00064003"/>
    </source>
</evidence>
<dbReference type="InterPro" id="IPR003594">
    <property type="entry name" value="HATPase_dom"/>
</dbReference>
<dbReference type="RefSeq" id="WP_279299562.1">
    <property type="nucleotide sequence ID" value="NZ_JAOTIF010000028.1"/>
</dbReference>
<dbReference type="CDD" id="cd16922">
    <property type="entry name" value="HATPase_EvgS-ArcB-TorS-like"/>
    <property type="match status" value="1"/>
</dbReference>
<keyword evidence="7" id="KW-0067">ATP-binding</keyword>
<dbReference type="SUPFAM" id="SSF50998">
    <property type="entry name" value="Quinoprotein alcohol dehydrogenase-like"/>
    <property type="match status" value="1"/>
</dbReference>
<dbReference type="PANTHER" id="PTHR45339:SF1">
    <property type="entry name" value="HYBRID SIGNAL TRANSDUCTION HISTIDINE KINASE J"/>
    <property type="match status" value="1"/>
</dbReference>
<keyword evidence="6" id="KW-0418">Kinase</keyword>
<evidence type="ECO:0000256" key="10">
    <source>
        <dbReference type="ARBA" id="ARBA00068150"/>
    </source>
</evidence>
<dbReference type="InterPro" id="IPR003661">
    <property type="entry name" value="HisK_dim/P_dom"/>
</dbReference>
<dbReference type="FunFam" id="1.10.287.130:FF:000002">
    <property type="entry name" value="Two-component osmosensing histidine kinase"/>
    <property type="match status" value="1"/>
</dbReference>
<dbReference type="InterPro" id="IPR011006">
    <property type="entry name" value="CheY-like_superfamily"/>
</dbReference>
<evidence type="ECO:0000256" key="7">
    <source>
        <dbReference type="ARBA" id="ARBA00022840"/>
    </source>
</evidence>
<organism evidence="15 16">
    <name type="scientific">Paraflavisolibacter caeni</name>
    <dbReference type="NCBI Taxonomy" id="2982496"/>
    <lineage>
        <taxon>Bacteria</taxon>
        <taxon>Pseudomonadati</taxon>
        <taxon>Bacteroidota</taxon>
        <taxon>Chitinophagia</taxon>
        <taxon>Chitinophagales</taxon>
        <taxon>Chitinophagaceae</taxon>
        <taxon>Paraflavisolibacter</taxon>
    </lineage>
</organism>
<dbReference type="GO" id="GO:0005524">
    <property type="term" value="F:ATP binding"/>
    <property type="evidence" value="ECO:0007669"/>
    <property type="project" value="UniProtKB-KW"/>
</dbReference>
<dbReference type="EMBL" id="JAOTIF010000028">
    <property type="protein sequence ID" value="MCU7552126.1"/>
    <property type="molecule type" value="Genomic_DNA"/>
</dbReference>
<dbReference type="FunFam" id="2.60.40.10:FF:000791">
    <property type="entry name" value="Two-component system sensor histidine kinase/response regulator"/>
    <property type="match status" value="1"/>
</dbReference>
<dbReference type="PANTHER" id="PTHR45339">
    <property type="entry name" value="HYBRID SIGNAL TRANSDUCTION HISTIDINE KINASE J"/>
    <property type="match status" value="1"/>
</dbReference>
<feature type="domain" description="Response regulatory" evidence="14">
    <location>
        <begin position="1247"/>
        <end position="1362"/>
    </location>
</feature>
<dbReference type="PRINTS" id="PR00344">
    <property type="entry name" value="BCTRLSENSOR"/>
</dbReference>
<keyword evidence="16" id="KW-1185">Reference proteome</keyword>
<keyword evidence="8" id="KW-0902">Two-component regulatory system</keyword>
<comment type="catalytic activity">
    <reaction evidence="1">
        <text>ATP + protein L-histidine = ADP + protein N-phospho-L-histidine.</text>
        <dbReference type="EC" id="2.7.13.3"/>
    </reaction>
</comment>
<evidence type="ECO:0000256" key="12">
    <source>
        <dbReference type="SAM" id="Coils"/>
    </source>
</evidence>
<keyword evidence="12" id="KW-0175">Coiled coil</keyword>
<dbReference type="SUPFAM" id="SSF52172">
    <property type="entry name" value="CheY-like"/>
    <property type="match status" value="2"/>
</dbReference>
<dbReference type="SUPFAM" id="SSF63829">
    <property type="entry name" value="Calcium-dependent phosphotriesterase"/>
    <property type="match status" value="1"/>
</dbReference>
<dbReference type="SMART" id="SM00387">
    <property type="entry name" value="HATPase_c"/>
    <property type="match status" value="1"/>
</dbReference>
<dbReference type="CDD" id="cd00082">
    <property type="entry name" value="HisKA"/>
    <property type="match status" value="1"/>
</dbReference>
<dbReference type="Gene3D" id="3.30.565.10">
    <property type="entry name" value="Histidine kinase-like ATPase, C-terminal domain"/>
    <property type="match status" value="1"/>
</dbReference>
<evidence type="ECO:0000256" key="1">
    <source>
        <dbReference type="ARBA" id="ARBA00000085"/>
    </source>
</evidence>